<dbReference type="AlphaFoldDB" id="A0A4Z0A754"/>
<keyword evidence="4" id="KW-0238">DNA-binding</keyword>
<feature type="compositionally biased region" description="Basic and acidic residues" evidence="5">
    <location>
        <begin position="388"/>
        <end position="406"/>
    </location>
</feature>
<feature type="compositionally biased region" description="Basic and acidic residues" evidence="5">
    <location>
        <begin position="339"/>
        <end position="354"/>
    </location>
</feature>
<feature type="compositionally biased region" description="Basic and acidic residues" evidence="5">
    <location>
        <begin position="279"/>
        <end position="289"/>
    </location>
</feature>
<sequence length="1092" mass="120893">MKRPGEVHADKSTKRQRVSPEDSLFVTLRKVPDELKSDDSGGGFIAGKIFLLSPRLRQFTLEITRDQKSQKQAAPQHIDVGEGSTKWLDRLDLRVGDEVRISLKGVDVERLKKARAQGVLPVILRYNHGICVQLVSRRGAPQDAGRIWNIRTAKAAKPSKQQRPSELIKQGSNPDNFDWFNDTAPITAAHVAAADSDATTVKHANTSANSKASSTAGSRSSSSTNEKVRSRAGSDTNILQNPKASTSPPVVLSAAQDLASSRKRPPSPQAETRNLKPRRSPEVISREPEAPSIPAAQPSSRPHVDAPTTVAADAKVDADLPKVRTAPARQISKRARKRQLAERERQLEERERQMALEATPPVAGPSIAAPSPAPSVASTTATSPAQEVRTEAVPQDKKPVIEHEPETSDTSSNDPSPKHESEIGDPILRMKAGLRTEDGEYESLASLKPGRQVSVIGVVTSAQEITRSRNGDWKQTLTLLDSSNLEGYGGYLYRASAGVTVSCFTRKYAQWLPAPKEGDVILLRMIKSVDWNGAVMLKGYYDRMRWCIFDPSTGQPKPPALDNSPRSEGLDNGAGVTFSPFWDMLDPEAAHCAALAKWWQAVQDERVKTKGEQIQVGGGDVVNAGLSAGGRPRRQHRLIADVVPYMEPDGYFDCTVEILHGDYNSNDPYILHVTDFTANPALYQVEASWCPPNLATKALKFELWDGAAALGPTMKPGEYWSFGNARMITSKNGYAQAKFKEVRKAKKLEEDDAEYNHHLKALLERKKEWDKTNLSPNEFSHKLLSEAKAADFFCYTVEVLHSKYDQGGMSEIYVTDYTARDDLKSPPVEDWSRELAGRILKVELRDGHNEMAKQMPAGSFFTINNLKLQTKGGHPRLIGHLGGHDRLLDKLNPNSDNERLVALLKRKAQWKRGIDGAGSAQNHRRASTASAGGSRKGYSSIRQIEASEKCPGRFRLRARVFDFAPALKECSKPVCTKCDEMISKKHNACVKCNDTLKEHVCHCYHLFFRLEDEDGDKFVVGVDENWSDLAGLGPTDFEADSEALDALRERLLKYIGNVEEVHRGLEKEIHTAFHDFTIVSWPDGNRRAYELR</sequence>
<reference evidence="7 8" key="1">
    <citation type="submission" date="2019-02" db="EMBL/GenBank/DDBJ databases">
        <title>Genome sequencing of the rare red list fungi Hericium alpestre (H. flagellum).</title>
        <authorList>
            <person name="Buettner E."/>
            <person name="Kellner H."/>
        </authorList>
    </citation>
    <scope>NUCLEOTIDE SEQUENCE [LARGE SCALE GENOMIC DNA]</scope>
    <source>
        <strain evidence="7 8">DSM 108284</strain>
    </source>
</reference>
<keyword evidence="8" id="KW-1185">Reference proteome</keyword>
<feature type="compositionally biased region" description="Low complexity" evidence="5">
    <location>
        <begin position="202"/>
        <end position="224"/>
    </location>
</feature>
<keyword evidence="3" id="KW-0779">Telomere</keyword>
<feature type="region of interest" description="Disordered" evidence="5">
    <location>
        <begin position="914"/>
        <end position="938"/>
    </location>
</feature>
<dbReference type="Pfam" id="PF02765">
    <property type="entry name" value="POT1"/>
    <property type="match status" value="1"/>
</dbReference>
<dbReference type="GO" id="GO:0032210">
    <property type="term" value="P:regulation of telomere maintenance via telomerase"/>
    <property type="evidence" value="ECO:0007669"/>
    <property type="project" value="TreeGrafter"/>
</dbReference>
<name>A0A4Z0A754_9AGAM</name>
<evidence type="ECO:0000313" key="7">
    <source>
        <dbReference type="EMBL" id="TFY82565.1"/>
    </source>
</evidence>
<dbReference type="GO" id="GO:0010521">
    <property type="term" value="F:telomerase inhibitor activity"/>
    <property type="evidence" value="ECO:0007669"/>
    <property type="project" value="TreeGrafter"/>
</dbReference>
<feature type="region of interest" description="Disordered" evidence="5">
    <location>
        <begin position="202"/>
        <end position="427"/>
    </location>
</feature>
<evidence type="ECO:0000256" key="3">
    <source>
        <dbReference type="ARBA" id="ARBA00022895"/>
    </source>
</evidence>
<comment type="caution">
    <text evidence="7">The sequence shown here is derived from an EMBL/GenBank/DDBJ whole genome shotgun (WGS) entry which is preliminary data.</text>
</comment>
<comment type="subcellular location">
    <subcellularLocation>
        <location evidence="1">Chromosome</location>
        <location evidence="1">Telomere</location>
    </subcellularLocation>
</comment>
<evidence type="ECO:0000256" key="1">
    <source>
        <dbReference type="ARBA" id="ARBA00004574"/>
    </source>
</evidence>
<dbReference type="Proteomes" id="UP000298061">
    <property type="component" value="Unassembled WGS sequence"/>
</dbReference>
<protein>
    <recommendedName>
        <fullName evidence="6">Telomeric single stranded DNA binding POT1/Cdc13 domain-containing protein</fullName>
    </recommendedName>
</protein>
<dbReference type="STRING" id="135208.A0A4Z0A754"/>
<evidence type="ECO:0000313" key="8">
    <source>
        <dbReference type="Proteomes" id="UP000298061"/>
    </source>
</evidence>
<dbReference type="SMART" id="SM00976">
    <property type="entry name" value="Telo_bind"/>
    <property type="match status" value="1"/>
</dbReference>
<dbReference type="SUPFAM" id="SSF50249">
    <property type="entry name" value="Nucleic acid-binding proteins"/>
    <property type="match status" value="2"/>
</dbReference>
<dbReference type="InterPro" id="IPR012340">
    <property type="entry name" value="NA-bd_OB-fold"/>
</dbReference>
<feature type="domain" description="Telomeric single stranded DNA binding POT1/Cdc13" evidence="6">
    <location>
        <begin position="441"/>
        <end position="584"/>
    </location>
</feature>
<dbReference type="PANTHER" id="PTHR14513">
    <property type="entry name" value="PROTECTION OF TELOMERES 1"/>
    <property type="match status" value="1"/>
</dbReference>
<accession>A0A4Z0A754</accession>
<keyword evidence="2" id="KW-0158">Chromosome</keyword>
<dbReference type="GO" id="GO:0098505">
    <property type="term" value="F:G-rich strand telomeric DNA binding"/>
    <property type="evidence" value="ECO:0007669"/>
    <property type="project" value="TreeGrafter"/>
</dbReference>
<dbReference type="InterPro" id="IPR028389">
    <property type="entry name" value="POT1"/>
</dbReference>
<dbReference type="InterPro" id="IPR011564">
    <property type="entry name" value="Telomer_end-bd_POT1/Cdc13"/>
</dbReference>
<dbReference type="EMBL" id="SFCI01000097">
    <property type="protein sequence ID" value="TFY82565.1"/>
    <property type="molecule type" value="Genomic_DNA"/>
</dbReference>
<gene>
    <name evidence="7" type="ORF">EWM64_g1453</name>
</gene>
<organism evidence="7 8">
    <name type="scientific">Hericium alpestre</name>
    <dbReference type="NCBI Taxonomy" id="135208"/>
    <lineage>
        <taxon>Eukaryota</taxon>
        <taxon>Fungi</taxon>
        <taxon>Dikarya</taxon>
        <taxon>Basidiomycota</taxon>
        <taxon>Agaricomycotina</taxon>
        <taxon>Agaricomycetes</taxon>
        <taxon>Russulales</taxon>
        <taxon>Hericiaceae</taxon>
        <taxon>Hericium</taxon>
    </lineage>
</organism>
<dbReference type="GO" id="GO:0016233">
    <property type="term" value="P:telomere capping"/>
    <property type="evidence" value="ECO:0007669"/>
    <property type="project" value="TreeGrafter"/>
</dbReference>
<evidence type="ECO:0000256" key="5">
    <source>
        <dbReference type="SAM" id="MobiDB-lite"/>
    </source>
</evidence>
<feature type="region of interest" description="Disordered" evidence="5">
    <location>
        <begin position="1"/>
        <end position="20"/>
    </location>
</feature>
<evidence type="ECO:0000256" key="4">
    <source>
        <dbReference type="ARBA" id="ARBA00023125"/>
    </source>
</evidence>
<proteinExistence type="predicted"/>
<dbReference type="GO" id="GO:0000783">
    <property type="term" value="C:nuclear telomere cap complex"/>
    <property type="evidence" value="ECO:0007669"/>
    <property type="project" value="TreeGrafter"/>
</dbReference>
<evidence type="ECO:0000256" key="2">
    <source>
        <dbReference type="ARBA" id="ARBA00022454"/>
    </source>
</evidence>
<feature type="compositionally biased region" description="Polar residues" evidence="5">
    <location>
        <begin position="233"/>
        <end position="248"/>
    </location>
</feature>
<dbReference type="OrthoDB" id="2186770at2759"/>
<feature type="compositionally biased region" description="Polar residues" evidence="5">
    <location>
        <begin position="159"/>
        <end position="175"/>
    </location>
</feature>
<feature type="compositionally biased region" description="Basic and acidic residues" evidence="5">
    <location>
        <begin position="1"/>
        <end position="13"/>
    </location>
</feature>
<evidence type="ECO:0000259" key="6">
    <source>
        <dbReference type="SMART" id="SM00976"/>
    </source>
</evidence>
<feature type="compositionally biased region" description="Low complexity" evidence="5">
    <location>
        <begin position="355"/>
        <end position="385"/>
    </location>
</feature>
<dbReference type="Gene3D" id="2.40.50.140">
    <property type="entry name" value="Nucleic acid-binding proteins"/>
    <property type="match status" value="3"/>
</dbReference>
<dbReference type="CDD" id="cd04497">
    <property type="entry name" value="hPOT1_OB1_like"/>
    <property type="match status" value="1"/>
</dbReference>
<dbReference type="PANTHER" id="PTHR14513:SF0">
    <property type="entry name" value="PROTECTION OF TELOMERES PROTEIN 1"/>
    <property type="match status" value="1"/>
</dbReference>
<feature type="region of interest" description="Disordered" evidence="5">
    <location>
        <begin position="154"/>
        <end position="181"/>
    </location>
</feature>